<evidence type="ECO:0000256" key="10">
    <source>
        <dbReference type="ARBA" id="ARBA00023163"/>
    </source>
</evidence>
<dbReference type="InterPro" id="IPR036390">
    <property type="entry name" value="WH_DNA-bd_sf"/>
</dbReference>
<comment type="subcellular location">
    <subcellularLocation>
        <location evidence="1">Cytoplasm</location>
    </subcellularLocation>
</comment>
<dbReference type="InterPro" id="IPR008988">
    <property type="entry name" value="Transcriptional_repressor_C"/>
</dbReference>
<evidence type="ECO:0000256" key="5">
    <source>
        <dbReference type="ARBA" id="ARBA00022491"/>
    </source>
</evidence>
<evidence type="ECO:0000256" key="8">
    <source>
        <dbReference type="ARBA" id="ARBA00023125"/>
    </source>
</evidence>
<keyword evidence="11" id="KW-0464">Manganese</keyword>
<evidence type="ECO:0000256" key="11">
    <source>
        <dbReference type="ARBA" id="ARBA00023211"/>
    </source>
</evidence>
<evidence type="ECO:0000256" key="2">
    <source>
        <dbReference type="ARBA" id="ARBA00007871"/>
    </source>
</evidence>
<dbReference type="EMBL" id="CP113524">
    <property type="protein sequence ID" value="WAJ22562.1"/>
    <property type="molecule type" value="Genomic_DNA"/>
</dbReference>
<dbReference type="Gene3D" id="2.30.30.90">
    <property type="match status" value="1"/>
</dbReference>
<comment type="similarity">
    <text evidence="2">Belongs to the DtxR/MntR family.</text>
</comment>
<dbReference type="PANTHER" id="PTHR33238:SF11">
    <property type="entry name" value="TRANSCRIPTIONAL REGULATOR MNTR"/>
    <property type="match status" value="1"/>
</dbReference>
<keyword evidence="5" id="KW-0678">Repressor</keyword>
<dbReference type="Pfam" id="PF04023">
    <property type="entry name" value="FeoA"/>
    <property type="match status" value="1"/>
</dbReference>
<evidence type="ECO:0000256" key="9">
    <source>
        <dbReference type="ARBA" id="ARBA00023159"/>
    </source>
</evidence>
<dbReference type="Pfam" id="PF02742">
    <property type="entry name" value="Fe_dep_repr_C"/>
    <property type="match status" value="1"/>
</dbReference>
<evidence type="ECO:0000256" key="12">
    <source>
        <dbReference type="ARBA" id="ARBA00032593"/>
    </source>
</evidence>
<evidence type="ECO:0000259" key="13">
    <source>
        <dbReference type="PROSITE" id="PS50944"/>
    </source>
</evidence>
<keyword evidence="4" id="KW-0963">Cytoplasm</keyword>
<evidence type="ECO:0000256" key="7">
    <source>
        <dbReference type="ARBA" id="ARBA00023015"/>
    </source>
</evidence>
<dbReference type="Pfam" id="PF01325">
    <property type="entry name" value="Fe_dep_repress"/>
    <property type="match status" value="1"/>
</dbReference>
<dbReference type="InterPro" id="IPR007167">
    <property type="entry name" value="Fe-transptr_FeoA-like"/>
</dbReference>
<dbReference type="InterPro" id="IPR036388">
    <property type="entry name" value="WH-like_DNA-bd_sf"/>
</dbReference>
<evidence type="ECO:0000256" key="3">
    <source>
        <dbReference type="ARBA" id="ARBA00011738"/>
    </source>
</evidence>
<evidence type="ECO:0000313" key="14">
    <source>
        <dbReference type="EMBL" id="WAJ22562.1"/>
    </source>
</evidence>
<evidence type="ECO:0000256" key="4">
    <source>
        <dbReference type="ARBA" id="ARBA00022490"/>
    </source>
</evidence>
<name>A0ABY7A7U2_9FIRM</name>
<evidence type="ECO:0000313" key="15">
    <source>
        <dbReference type="Proteomes" id="UP001163115"/>
    </source>
</evidence>
<keyword evidence="15" id="KW-1185">Reference proteome</keyword>
<dbReference type="InterPro" id="IPR036421">
    <property type="entry name" value="Fe_dep_repressor_sf"/>
</dbReference>
<dbReference type="SUPFAM" id="SSF50037">
    <property type="entry name" value="C-terminal domain of transcriptional repressors"/>
    <property type="match status" value="1"/>
</dbReference>
<accession>A0ABY7A7U2</accession>
<dbReference type="Proteomes" id="UP001163115">
    <property type="component" value="Chromosome"/>
</dbReference>
<feature type="domain" description="HTH dtxR-type" evidence="13">
    <location>
        <begin position="1"/>
        <end position="62"/>
    </location>
</feature>
<dbReference type="InterPro" id="IPR038157">
    <property type="entry name" value="FeoA_core_dom"/>
</dbReference>
<dbReference type="PANTHER" id="PTHR33238">
    <property type="entry name" value="IRON (METAL) DEPENDENT REPRESSOR, DTXR FAMILY"/>
    <property type="match status" value="1"/>
</dbReference>
<dbReference type="Gene3D" id="1.10.10.10">
    <property type="entry name" value="Winged helix-like DNA-binding domain superfamily/Winged helix DNA-binding domain"/>
    <property type="match status" value="1"/>
</dbReference>
<dbReference type="SUPFAM" id="SSF46785">
    <property type="entry name" value="Winged helix' DNA-binding domain"/>
    <property type="match status" value="1"/>
</dbReference>
<sequence>MTPNKEDYLKELYKLGGSEHLINNKQLSQALKIAPASVSEMLAKLSQEALLVTEPYKGAKLTKEGIEIAVSLLRGHRLWEVFLIRHLGYSWSEAHEDAELLEHVSPVRLTNRLEGFLNYPEYCPHGNAIPNQMGQIKEGALTLLSTLTAGKTAIIKKVQEEKELLDYLQTQGIEIGSQITVLSVDDYEGPFTLTLGDKKIRISHKAACQIYVAARSETKNKE</sequence>
<proteinExistence type="inferred from homology"/>
<reference evidence="14" key="1">
    <citation type="submission" date="2022-11" db="EMBL/GenBank/DDBJ databases">
        <title>Lacrimispora xylanolytica sy1, complete genome.</title>
        <authorList>
            <person name="Choi S."/>
        </authorList>
    </citation>
    <scope>NUCLEOTIDE SEQUENCE</scope>
    <source>
        <strain evidence="14">Sy1</strain>
    </source>
</reference>
<evidence type="ECO:0000256" key="1">
    <source>
        <dbReference type="ARBA" id="ARBA00004496"/>
    </source>
</evidence>
<dbReference type="SUPFAM" id="SSF47979">
    <property type="entry name" value="Iron-dependent repressor protein, dimerization domain"/>
    <property type="match status" value="1"/>
</dbReference>
<protein>
    <recommendedName>
        <fullName evidence="12">Manganese transport regulator</fullName>
    </recommendedName>
</protein>
<evidence type="ECO:0000256" key="6">
    <source>
        <dbReference type="ARBA" id="ARBA00023004"/>
    </source>
</evidence>
<keyword evidence="8" id="KW-0238">DNA-binding</keyword>
<dbReference type="InterPro" id="IPR001367">
    <property type="entry name" value="Fe_dep_repressor"/>
</dbReference>
<dbReference type="PROSITE" id="PS50944">
    <property type="entry name" value="HTH_DTXR"/>
    <property type="match status" value="1"/>
</dbReference>
<dbReference type="SMART" id="SM00899">
    <property type="entry name" value="FeoA"/>
    <property type="match status" value="1"/>
</dbReference>
<comment type="subunit">
    <text evidence="3">Homodimer.</text>
</comment>
<gene>
    <name evidence="14" type="ORF">OW255_13390</name>
</gene>
<dbReference type="RefSeq" id="WP_024835264.1">
    <property type="nucleotide sequence ID" value="NZ_CP113524.1"/>
</dbReference>
<dbReference type="InterPro" id="IPR022689">
    <property type="entry name" value="Iron_dep_repressor"/>
</dbReference>
<dbReference type="SMART" id="SM00529">
    <property type="entry name" value="HTH_DTXR"/>
    <property type="match status" value="1"/>
</dbReference>
<dbReference type="InterPro" id="IPR022687">
    <property type="entry name" value="HTH_DTXR"/>
</dbReference>
<dbReference type="InterPro" id="IPR050536">
    <property type="entry name" value="DtxR_MntR_Metal-Reg"/>
</dbReference>
<keyword evidence="10" id="KW-0804">Transcription</keyword>
<keyword evidence="7" id="KW-0805">Transcription regulation</keyword>
<organism evidence="14 15">
    <name type="scientific">Lacrimispora xylanolytica</name>
    <dbReference type="NCBI Taxonomy" id="29375"/>
    <lineage>
        <taxon>Bacteria</taxon>
        <taxon>Bacillati</taxon>
        <taxon>Bacillota</taxon>
        <taxon>Clostridia</taxon>
        <taxon>Lachnospirales</taxon>
        <taxon>Lachnospiraceae</taxon>
        <taxon>Lacrimispora</taxon>
    </lineage>
</organism>
<keyword evidence="6" id="KW-0408">Iron</keyword>
<keyword evidence="9" id="KW-0010">Activator</keyword>